<keyword evidence="4 5" id="KW-0472">Membrane</keyword>
<gene>
    <name evidence="7" type="ORF">EV653_5828</name>
</gene>
<feature type="transmembrane region" description="Helical" evidence="5">
    <location>
        <begin position="342"/>
        <end position="362"/>
    </location>
</feature>
<accession>A0A4R8BXG6</accession>
<feature type="transmembrane region" description="Helical" evidence="5">
    <location>
        <begin position="56"/>
        <end position="76"/>
    </location>
</feature>
<dbReference type="InterPro" id="IPR011701">
    <property type="entry name" value="MFS"/>
</dbReference>
<name>A0A4R8BXG6_9ACTN</name>
<dbReference type="InterPro" id="IPR052714">
    <property type="entry name" value="MFS_Exporter"/>
</dbReference>
<dbReference type="GO" id="GO:0005886">
    <property type="term" value="C:plasma membrane"/>
    <property type="evidence" value="ECO:0007669"/>
    <property type="project" value="UniProtKB-SubCell"/>
</dbReference>
<feature type="transmembrane region" description="Helical" evidence="5">
    <location>
        <begin position="282"/>
        <end position="307"/>
    </location>
</feature>
<evidence type="ECO:0000256" key="3">
    <source>
        <dbReference type="ARBA" id="ARBA00022989"/>
    </source>
</evidence>
<evidence type="ECO:0000256" key="5">
    <source>
        <dbReference type="SAM" id="Phobius"/>
    </source>
</evidence>
<dbReference type="Proteomes" id="UP000295146">
    <property type="component" value="Unassembled WGS sequence"/>
</dbReference>
<evidence type="ECO:0000256" key="2">
    <source>
        <dbReference type="ARBA" id="ARBA00022692"/>
    </source>
</evidence>
<feature type="transmembrane region" description="Helical" evidence="5">
    <location>
        <begin position="174"/>
        <end position="197"/>
    </location>
</feature>
<dbReference type="GO" id="GO:0022857">
    <property type="term" value="F:transmembrane transporter activity"/>
    <property type="evidence" value="ECO:0007669"/>
    <property type="project" value="InterPro"/>
</dbReference>
<feature type="transmembrane region" description="Helical" evidence="5">
    <location>
        <begin position="147"/>
        <end position="168"/>
    </location>
</feature>
<sequence>MTTACEIPTVQVAAADRLLTSQFVRLLAMVFGSGLSMYLLTSVVPLYLAANGSGGVGAGLSTAAMMFSAVAVELMVPRMLARWGYRVVLGLGLVLLGAPSLVLLTSAALPVVLAVCIVRGAGLAILVVGAVALVADLTPSTRRGEALGVYGVAVGVPAVIGLPLGVYLTNVVGFGALFVLAAIASLAGLVVLVGLPANVNASEEEQHVKVLGGVRRSGLLTPTLIFAAVTVAAGISVTFLPLAVAGDKQSLVATALLLQAIAAPVSRWLAGRYGDRIGPAKLLAPALILAAVGAGSLVFLLSAVAILVGSTCFGIGFGAAQNLTLTLMYNRVDRSRYGQVSALWNLAYDGGWGAGAMIFGAVVGGVGFSVAFALTAAVVAVAVVPALKASAV</sequence>
<feature type="domain" description="Major facilitator superfamily (MFS) profile" evidence="6">
    <location>
        <begin position="22"/>
        <end position="392"/>
    </location>
</feature>
<proteinExistence type="predicted"/>
<evidence type="ECO:0000256" key="1">
    <source>
        <dbReference type="ARBA" id="ARBA00004651"/>
    </source>
</evidence>
<feature type="transmembrane region" description="Helical" evidence="5">
    <location>
        <begin position="83"/>
        <end position="105"/>
    </location>
</feature>
<dbReference type="Gene3D" id="1.20.1250.20">
    <property type="entry name" value="MFS general substrate transporter like domains"/>
    <property type="match status" value="1"/>
</dbReference>
<comment type="subcellular location">
    <subcellularLocation>
        <location evidence="1">Cell membrane</location>
        <topology evidence="1">Multi-pass membrane protein</topology>
    </subcellularLocation>
</comment>
<feature type="transmembrane region" description="Helical" evidence="5">
    <location>
        <begin position="111"/>
        <end position="135"/>
    </location>
</feature>
<dbReference type="PANTHER" id="PTHR23531">
    <property type="entry name" value="QUINOLENE RESISTANCE PROTEIN NORA"/>
    <property type="match status" value="1"/>
</dbReference>
<dbReference type="InterPro" id="IPR036259">
    <property type="entry name" value="MFS_trans_sf"/>
</dbReference>
<evidence type="ECO:0000256" key="4">
    <source>
        <dbReference type="ARBA" id="ARBA00023136"/>
    </source>
</evidence>
<protein>
    <submittedName>
        <fullName evidence="7">MFS family arabinose efflux permease</fullName>
    </submittedName>
</protein>
<comment type="caution">
    <text evidence="7">The sequence shown here is derived from an EMBL/GenBank/DDBJ whole genome shotgun (WGS) entry which is preliminary data.</text>
</comment>
<dbReference type="AlphaFoldDB" id="A0A4R8BXG6"/>
<dbReference type="SUPFAM" id="SSF103473">
    <property type="entry name" value="MFS general substrate transporter"/>
    <property type="match status" value="1"/>
</dbReference>
<evidence type="ECO:0000259" key="6">
    <source>
        <dbReference type="PROSITE" id="PS50850"/>
    </source>
</evidence>
<evidence type="ECO:0000313" key="8">
    <source>
        <dbReference type="Proteomes" id="UP000295146"/>
    </source>
</evidence>
<dbReference type="PANTHER" id="PTHR23531:SF1">
    <property type="entry name" value="QUINOLENE RESISTANCE PROTEIN NORA"/>
    <property type="match status" value="1"/>
</dbReference>
<feature type="transmembrane region" description="Helical" evidence="5">
    <location>
        <begin position="218"/>
        <end position="244"/>
    </location>
</feature>
<keyword evidence="8" id="KW-1185">Reference proteome</keyword>
<dbReference type="RefSeq" id="WP_134107261.1">
    <property type="nucleotide sequence ID" value="NZ_SODP01000003.1"/>
</dbReference>
<dbReference type="Pfam" id="PF07690">
    <property type="entry name" value="MFS_1"/>
    <property type="match status" value="1"/>
</dbReference>
<organism evidence="7 8">
    <name type="scientific">Kribbella pratensis</name>
    <dbReference type="NCBI Taxonomy" id="2512112"/>
    <lineage>
        <taxon>Bacteria</taxon>
        <taxon>Bacillati</taxon>
        <taxon>Actinomycetota</taxon>
        <taxon>Actinomycetes</taxon>
        <taxon>Propionibacteriales</taxon>
        <taxon>Kribbellaceae</taxon>
        <taxon>Kribbella</taxon>
    </lineage>
</organism>
<feature type="transmembrane region" description="Helical" evidence="5">
    <location>
        <begin position="26"/>
        <end position="50"/>
    </location>
</feature>
<reference evidence="7 8" key="1">
    <citation type="submission" date="2019-03" db="EMBL/GenBank/DDBJ databases">
        <title>Genomic Encyclopedia of Type Strains, Phase III (KMG-III): the genomes of soil and plant-associated and newly described type strains.</title>
        <authorList>
            <person name="Whitman W."/>
        </authorList>
    </citation>
    <scope>NUCLEOTIDE SEQUENCE [LARGE SCALE GENOMIC DNA]</scope>
    <source>
        <strain evidence="7 8">VKM Ac-2573</strain>
    </source>
</reference>
<dbReference type="PROSITE" id="PS50850">
    <property type="entry name" value="MFS"/>
    <property type="match status" value="1"/>
</dbReference>
<evidence type="ECO:0000313" key="7">
    <source>
        <dbReference type="EMBL" id="TDW65813.1"/>
    </source>
</evidence>
<feature type="transmembrane region" description="Helical" evidence="5">
    <location>
        <begin position="368"/>
        <end position="387"/>
    </location>
</feature>
<dbReference type="OrthoDB" id="5189108at2"/>
<feature type="transmembrane region" description="Helical" evidence="5">
    <location>
        <begin position="250"/>
        <end position="270"/>
    </location>
</feature>
<dbReference type="InterPro" id="IPR020846">
    <property type="entry name" value="MFS_dom"/>
</dbReference>
<keyword evidence="2 5" id="KW-0812">Transmembrane</keyword>
<dbReference type="EMBL" id="SODP01000003">
    <property type="protein sequence ID" value="TDW65813.1"/>
    <property type="molecule type" value="Genomic_DNA"/>
</dbReference>
<keyword evidence="3 5" id="KW-1133">Transmembrane helix</keyword>